<evidence type="ECO:0000313" key="2">
    <source>
        <dbReference type="EMBL" id="OQU75729.1"/>
    </source>
</evidence>
<name>A0A1W0VR28_SORBI</name>
<keyword evidence="3" id="KW-1185">Reference proteome</keyword>
<gene>
    <name evidence="2" type="ORF">SORBI_3010G016850</name>
</gene>
<dbReference type="InParanoid" id="A0A1W0VR28"/>
<keyword evidence="1" id="KW-0732">Signal</keyword>
<evidence type="ECO:0000313" key="3">
    <source>
        <dbReference type="Proteomes" id="UP000000768"/>
    </source>
</evidence>
<dbReference type="Proteomes" id="UP000000768">
    <property type="component" value="Chromosome 10"/>
</dbReference>
<reference evidence="3" key="2">
    <citation type="journal article" date="2018" name="Plant J.">
        <title>The Sorghum bicolor reference genome: improved assembly, gene annotations, a transcriptome atlas, and signatures of genome organization.</title>
        <authorList>
            <person name="McCormick R.F."/>
            <person name="Truong S.K."/>
            <person name="Sreedasyam A."/>
            <person name="Jenkins J."/>
            <person name="Shu S."/>
            <person name="Sims D."/>
            <person name="Kennedy M."/>
            <person name="Amirebrahimi M."/>
            <person name="Weers B.D."/>
            <person name="McKinley B."/>
            <person name="Mattison A."/>
            <person name="Morishige D.T."/>
            <person name="Grimwood J."/>
            <person name="Schmutz J."/>
            <person name="Mullet J.E."/>
        </authorList>
    </citation>
    <scope>NUCLEOTIDE SEQUENCE [LARGE SCALE GENOMIC DNA]</scope>
    <source>
        <strain evidence="3">cv. BTx623</strain>
    </source>
</reference>
<dbReference type="EMBL" id="CM000769">
    <property type="protein sequence ID" value="OQU75729.1"/>
    <property type="molecule type" value="Genomic_DNA"/>
</dbReference>
<dbReference type="Gramene" id="OQU75729">
    <property type="protein sequence ID" value="OQU75729"/>
    <property type="gene ID" value="SORBI_3010G016850"/>
</dbReference>
<reference evidence="2 3" key="1">
    <citation type="journal article" date="2009" name="Nature">
        <title>The Sorghum bicolor genome and the diversification of grasses.</title>
        <authorList>
            <person name="Paterson A.H."/>
            <person name="Bowers J.E."/>
            <person name="Bruggmann R."/>
            <person name="Dubchak I."/>
            <person name="Grimwood J."/>
            <person name="Gundlach H."/>
            <person name="Haberer G."/>
            <person name="Hellsten U."/>
            <person name="Mitros T."/>
            <person name="Poliakov A."/>
            <person name="Schmutz J."/>
            <person name="Spannagl M."/>
            <person name="Tang H."/>
            <person name="Wang X."/>
            <person name="Wicker T."/>
            <person name="Bharti A.K."/>
            <person name="Chapman J."/>
            <person name="Feltus F.A."/>
            <person name="Gowik U."/>
            <person name="Grigoriev I.V."/>
            <person name="Lyons E."/>
            <person name="Maher C.A."/>
            <person name="Martis M."/>
            <person name="Narechania A."/>
            <person name="Otillar R.P."/>
            <person name="Penning B.W."/>
            <person name="Salamov A.A."/>
            <person name="Wang Y."/>
            <person name="Zhang L."/>
            <person name="Carpita N.C."/>
            <person name="Freeling M."/>
            <person name="Gingle A.R."/>
            <person name="Hash C.T."/>
            <person name="Keller B."/>
            <person name="Klein P."/>
            <person name="Kresovich S."/>
            <person name="McCann M.C."/>
            <person name="Ming R."/>
            <person name="Peterson D.G."/>
            <person name="Mehboob-ur-Rahman"/>
            <person name="Ware D."/>
            <person name="Westhoff P."/>
            <person name="Mayer K.F."/>
            <person name="Messing J."/>
            <person name="Rokhsar D.S."/>
        </authorList>
    </citation>
    <scope>NUCLEOTIDE SEQUENCE [LARGE SCALE GENOMIC DNA]</scope>
    <source>
        <strain evidence="3">cv. BTx623</strain>
    </source>
</reference>
<evidence type="ECO:0000256" key="1">
    <source>
        <dbReference type="SAM" id="SignalP"/>
    </source>
</evidence>
<dbReference type="AlphaFoldDB" id="A0A1W0VR28"/>
<proteinExistence type="predicted"/>
<protein>
    <submittedName>
        <fullName evidence="2">Uncharacterized protein</fullName>
    </submittedName>
</protein>
<sequence>MATSKKMAVVTMVFMAAVLLVATVESAAAAAATATASATATTSDSSQQLGLGATRKLLQIVGDTCGGNGCSDDFPLGCCAGSPVCRGICSTLL</sequence>
<feature type="chain" id="PRO_5013026241" evidence="1">
    <location>
        <begin position="30"/>
        <end position="93"/>
    </location>
</feature>
<accession>A0A1W0VR28</accession>
<organism evidence="2 3">
    <name type="scientific">Sorghum bicolor</name>
    <name type="common">Sorghum</name>
    <name type="synonym">Sorghum vulgare</name>
    <dbReference type="NCBI Taxonomy" id="4558"/>
    <lineage>
        <taxon>Eukaryota</taxon>
        <taxon>Viridiplantae</taxon>
        <taxon>Streptophyta</taxon>
        <taxon>Embryophyta</taxon>
        <taxon>Tracheophyta</taxon>
        <taxon>Spermatophyta</taxon>
        <taxon>Magnoliopsida</taxon>
        <taxon>Liliopsida</taxon>
        <taxon>Poales</taxon>
        <taxon>Poaceae</taxon>
        <taxon>PACMAD clade</taxon>
        <taxon>Panicoideae</taxon>
        <taxon>Andropogonodae</taxon>
        <taxon>Andropogoneae</taxon>
        <taxon>Sorghinae</taxon>
        <taxon>Sorghum</taxon>
    </lineage>
</organism>
<feature type="signal peptide" evidence="1">
    <location>
        <begin position="1"/>
        <end position="29"/>
    </location>
</feature>